<dbReference type="Pfam" id="PF02519">
    <property type="entry name" value="Auxin_inducible"/>
    <property type="match status" value="2"/>
</dbReference>
<dbReference type="Proteomes" id="UP000824120">
    <property type="component" value="Chromosome 8"/>
</dbReference>
<dbReference type="PANTHER" id="PTHR31374">
    <property type="entry name" value="AUXIN-INDUCED PROTEIN-LIKE-RELATED"/>
    <property type="match status" value="1"/>
</dbReference>
<dbReference type="GO" id="GO:0009733">
    <property type="term" value="P:response to auxin"/>
    <property type="evidence" value="ECO:0007669"/>
    <property type="project" value="InterPro"/>
</dbReference>
<sequence length="689" mass="78898">MKKVRGSKLHKCVQFLKQGAKRVLCFGKNNSGHFRVGQEPNKKVSVQKGHLAVYVGEKEDDTCRVVVPVIYFNHPLFTELLREAEMVYGYNYPGRIQIPCRKSDFENVKSRIAATVGEWSPSHPQASNAEERDHYALGKRILLQNESSGSCFLETSKALELHFSNYVEVVSDIGIEDTIVDNREDNGIRDDVTNEVDEEFSDPDYNLSDEDDDFRDVIDDQQVLIDDQQVLVDDQQVLIEDQQVLIVDQQVKKLRGRPKNASVNVPMNCLIMIFNLIKEKTMVRKIISMKNMMKKCMEALDQEDKAARKWSNNPERPFQSWTRALFRTNTKCDMLLNNLCESFNRYILDARDKAIITMLEMIKKQVDEKNVQEKRVGCKVEAIGKAEKRAEQKSEKRRPQKLSKKGSTQVMCSICKKYGHNARGHYKFVKVGESSSSHYLEAISPAEEASNDGDYLNMYSPEMWNNNHQGLNLAYQHQFRSVIIVVQTDVVVAKGVDEVAIKAIETTRLSHTSKRGRLYKRKDMKEYIVEVQKKKKKKIGNHSKKLQVRVLLHRRRKGRFFSRAISNLCKLGHFLKQSTKGLCFGRPNSGYIRVGQEPIAPKQVSVPKGHLAVYVGEKKDDTCRIMVPVIYFNHPLFAELLKEAEMVYGYNHSGGIRIPCRVSEFENVKSRIAATGGGGSSRGELRWRH</sequence>
<protein>
    <submittedName>
        <fullName evidence="2">Uncharacterized protein</fullName>
    </submittedName>
</protein>
<evidence type="ECO:0000313" key="3">
    <source>
        <dbReference type="Proteomes" id="UP000824120"/>
    </source>
</evidence>
<dbReference type="InterPro" id="IPR003676">
    <property type="entry name" value="SAUR_fam"/>
</dbReference>
<dbReference type="OrthoDB" id="1305516at2759"/>
<dbReference type="PANTHER" id="PTHR31374:SF428">
    <property type="entry name" value="AUXIN-RESPONSIVE PROTEIN SAUR36-LIKE"/>
    <property type="match status" value="1"/>
</dbReference>
<keyword evidence="3" id="KW-1185">Reference proteome</keyword>
<dbReference type="AlphaFoldDB" id="A0A9J5XXB2"/>
<name>A0A9J5XXB2_SOLCO</name>
<dbReference type="EMBL" id="JACXVP010000008">
    <property type="protein sequence ID" value="KAG5592979.1"/>
    <property type="molecule type" value="Genomic_DNA"/>
</dbReference>
<reference evidence="2 3" key="1">
    <citation type="submission" date="2020-09" db="EMBL/GenBank/DDBJ databases">
        <title>De no assembly of potato wild relative species, Solanum commersonii.</title>
        <authorList>
            <person name="Cho K."/>
        </authorList>
    </citation>
    <scope>NUCLEOTIDE SEQUENCE [LARGE SCALE GENOMIC DNA]</scope>
    <source>
        <strain evidence="2">LZ3.2</strain>
        <tissue evidence="2">Leaf</tissue>
    </source>
</reference>
<comment type="caution">
    <text evidence="2">The sequence shown here is derived from an EMBL/GenBank/DDBJ whole genome shotgun (WGS) entry which is preliminary data.</text>
</comment>
<organism evidence="2 3">
    <name type="scientific">Solanum commersonii</name>
    <name type="common">Commerson's wild potato</name>
    <name type="synonym">Commerson's nightshade</name>
    <dbReference type="NCBI Taxonomy" id="4109"/>
    <lineage>
        <taxon>Eukaryota</taxon>
        <taxon>Viridiplantae</taxon>
        <taxon>Streptophyta</taxon>
        <taxon>Embryophyta</taxon>
        <taxon>Tracheophyta</taxon>
        <taxon>Spermatophyta</taxon>
        <taxon>Magnoliopsida</taxon>
        <taxon>eudicotyledons</taxon>
        <taxon>Gunneridae</taxon>
        <taxon>Pentapetalae</taxon>
        <taxon>asterids</taxon>
        <taxon>lamiids</taxon>
        <taxon>Solanales</taxon>
        <taxon>Solanaceae</taxon>
        <taxon>Solanoideae</taxon>
        <taxon>Solaneae</taxon>
        <taxon>Solanum</taxon>
    </lineage>
</organism>
<gene>
    <name evidence="2" type="ORF">H5410_043493</name>
</gene>
<accession>A0A9J5XXB2</accession>
<evidence type="ECO:0000256" key="1">
    <source>
        <dbReference type="ARBA" id="ARBA00006974"/>
    </source>
</evidence>
<comment type="similarity">
    <text evidence="1">Belongs to the ARG7 family.</text>
</comment>
<evidence type="ECO:0000313" key="2">
    <source>
        <dbReference type="EMBL" id="KAG5592979.1"/>
    </source>
</evidence>
<proteinExistence type="inferred from homology"/>